<dbReference type="FunFam" id="3.30.565.10:FF:000010">
    <property type="entry name" value="Sensor histidine kinase RcsC"/>
    <property type="match status" value="1"/>
</dbReference>
<keyword evidence="24" id="KW-1185">Reference proteome</keyword>
<dbReference type="PROSITE" id="PS50109">
    <property type="entry name" value="HIS_KIN"/>
    <property type="match status" value="1"/>
</dbReference>
<evidence type="ECO:0000259" key="21">
    <source>
        <dbReference type="PROSITE" id="PS50113"/>
    </source>
</evidence>
<dbReference type="EC" id="2.7.13.3" evidence="3"/>
<feature type="domain" description="Response regulatory" evidence="19">
    <location>
        <begin position="662"/>
        <end position="777"/>
    </location>
</feature>
<feature type="domain" description="Histidine kinase" evidence="18">
    <location>
        <begin position="418"/>
        <end position="639"/>
    </location>
</feature>
<keyword evidence="9 23" id="KW-0418">Kinase</keyword>
<evidence type="ECO:0000256" key="15">
    <source>
        <dbReference type="PROSITE-ProRule" id="PRU00110"/>
    </source>
</evidence>
<evidence type="ECO:0000256" key="4">
    <source>
        <dbReference type="ARBA" id="ARBA00022475"/>
    </source>
</evidence>
<protein>
    <recommendedName>
        <fullName evidence="3">histidine kinase</fullName>
        <ecNumber evidence="3">2.7.13.3</ecNumber>
    </recommendedName>
</protein>
<keyword evidence="7" id="KW-0808">Transferase</keyword>
<evidence type="ECO:0000256" key="5">
    <source>
        <dbReference type="ARBA" id="ARBA00022519"/>
    </source>
</evidence>
<comment type="caution">
    <text evidence="23">The sequence shown here is derived from an EMBL/GenBank/DDBJ whole genome shotgun (WGS) entry which is preliminary data.</text>
</comment>
<evidence type="ECO:0000259" key="22">
    <source>
        <dbReference type="PROSITE" id="PS50894"/>
    </source>
</evidence>
<keyword evidence="6 16" id="KW-0597">Phosphoprotein</keyword>
<dbReference type="InterPro" id="IPR005467">
    <property type="entry name" value="His_kinase_dom"/>
</dbReference>
<dbReference type="EMBL" id="BSNX01000021">
    <property type="protein sequence ID" value="GLQ72853.1"/>
    <property type="molecule type" value="Genomic_DNA"/>
</dbReference>
<dbReference type="GO" id="GO:0005886">
    <property type="term" value="C:plasma membrane"/>
    <property type="evidence" value="ECO:0007669"/>
    <property type="project" value="UniProtKB-SubCell"/>
</dbReference>
<dbReference type="Pfam" id="PF00072">
    <property type="entry name" value="Response_reg"/>
    <property type="match status" value="1"/>
</dbReference>
<dbReference type="CDD" id="cd00082">
    <property type="entry name" value="HisKA"/>
    <property type="match status" value="1"/>
</dbReference>
<dbReference type="PANTHER" id="PTHR43047:SF78">
    <property type="entry name" value="SENSORY_REGULATORY PROTEIN RPFC"/>
    <property type="match status" value="1"/>
</dbReference>
<feature type="transmembrane region" description="Helical" evidence="17">
    <location>
        <begin position="235"/>
        <end position="252"/>
    </location>
</feature>
<dbReference type="InterPro" id="IPR000014">
    <property type="entry name" value="PAS"/>
</dbReference>
<evidence type="ECO:0000256" key="11">
    <source>
        <dbReference type="ARBA" id="ARBA00022840"/>
    </source>
</evidence>
<dbReference type="InterPro" id="IPR003594">
    <property type="entry name" value="HATPase_dom"/>
</dbReference>
<dbReference type="InterPro" id="IPR004358">
    <property type="entry name" value="Sig_transdc_His_kin-like_C"/>
</dbReference>
<keyword evidence="11" id="KW-0067">ATP-binding</keyword>
<keyword evidence="4" id="KW-1003">Cell membrane</keyword>
<name>A0AAV5NQT3_9VIBR</name>
<keyword evidence="13" id="KW-0902">Two-component regulatory system</keyword>
<dbReference type="InterPro" id="IPR036890">
    <property type="entry name" value="HATPase_C_sf"/>
</dbReference>
<evidence type="ECO:0000256" key="7">
    <source>
        <dbReference type="ARBA" id="ARBA00022679"/>
    </source>
</evidence>
<dbReference type="SMART" id="SM00448">
    <property type="entry name" value="REC"/>
    <property type="match status" value="1"/>
</dbReference>
<dbReference type="InterPro" id="IPR036641">
    <property type="entry name" value="HPT_dom_sf"/>
</dbReference>
<evidence type="ECO:0000256" key="3">
    <source>
        <dbReference type="ARBA" id="ARBA00012438"/>
    </source>
</evidence>
<dbReference type="CDD" id="cd00130">
    <property type="entry name" value="PAS"/>
    <property type="match status" value="1"/>
</dbReference>
<evidence type="ECO:0000256" key="12">
    <source>
        <dbReference type="ARBA" id="ARBA00022989"/>
    </source>
</evidence>
<keyword evidence="8 17" id="KW-0812">Transmembrane</keyword>
<evidence type="ECO:0000313" key="24">
    <source>
        <dbReference type="Proteomes" id="UP001156690"/>
    </source>
</evidence>
<dbReference type="Gene3D" id="1.10.287.130">
    <property type="match status" value="1"/>
</dbReference>
<keyword evidence="10" id="KW-0378">Hydrolase</keyword>
<dbReference type="SUPFAM" id="SSF55785">
    <property type="entry name" value="PYP-like sensor domain (PAS domain)"/>
    <property type="match status" value="1"/>
</dbReference>
<keyword evidence="14 17" id="KW-0472">Membrane</keyword>
<dbReference type="Proteomes" id="UP001156690">
    <property type="component" value="Unassembled WGS sequence"/>
</dbReference>
<evidence type="ECO:0000256" key="17">
    <source>
        <dbReference type="SAM" id="Phobius"/>
    </source>
</evidence>
<dbReference type="PROSITE" id="PS50894">
    <property type="entry name" value="HPT"/>
    <property type="match status" value="1"/>
</dbReference>
<feature type="domain" description="PAC" evidence="21">
    <location>
        <begin position="346"/>
        <end position="400"/>
    </location>
</feature>
<dbReference type="InterPro" id="IPR000700">
    <property type="entry name" value="PAS-assoc_C"/>
</dbReference>
<dbReference type="InterPro" id="IPR001789">
    <property type="entry name" value="Sig_transdc_resp-reg_receiver"/>
</dbReference>
<dbReference type="PROSITE" id="PS50112">
    <property type="entry name" value="PAS"/>
    <property type="match status" value="1"/>
</dbReference>
<dbReference type="SMART" id="SM00387">
    <property type="entry name" value="HATPase_c"/>
    <property type="match status" value="1"/>
</dbReference>
<dbReference type="PROSITE" id="PS50113">
    <property type="entry name" value="PAC"/>
    <property type="match status" value="1"/>
</dbReference>
<sequence length="931" mass="104576">MKISSKIKELTLVSLLALVIVSLSFNLYKHYVHTQLQSNYNLLHRNVIALQESLFSFQFRSFSRYDELSEMLVQTELFAEELNSSIHEHFLETPFIFQPFDASALEKTKATELKVKAFVRAKESLLSANVSLNYAGKTINLLQEELFNRYTSVTEKLVISTATQGGLSDSLYLEDSSLSQSTAYQSLISYVQLQDRVQHQIDRKQVALTNLGVSEHLKKVDAYWANEVSNSVENIAFLIFSMIILVCTYGLHRQKLAFVELLKLKQTVIESEKQRASHALIAEHAKDAIIVTDPNGLVTWVNKGFERLSGYSLQEMVGKSPGSVLQGKETCPYAVQRISDAIEKQNNIESTILNYHKNGTPYWIDMIITPILDEDDHLNCYIAVERDITKKIQLEKKLEQSVERANVANDAKSTFLATMSHELRTPLNGILGMAQIMRGETTNIEHKEQLEVLLESGDHLTSLLDDILDFSKIEQNKLELDAVPFHFKQILTPIISTYQLLCDEKGIELEIDNQIPDHLVFLADISRIRQIIFNLMSNAVKFTANGNVQLRCSCKSEAYNTYDITVEIEDSGIGIAQDRLVYIFDPFIQAESSTTRNFGGTGLGLAIVKQLVELMGGTISVSSNLGIGTCFTFHISAEQTQDRPIQQEPETKQFKSLPIGLDILIVEDNPVNAMVTKKFCHSLDHKVSIAKDGLEAIELVQGNAYDIIIMDNHMPRLDGIEATQYIRNELKINTIIFGCTADVFQEAHDRFIDAGANYVLTKPLQKNSFNDALAEHKPLIEQRRALEGKVVELEPFTQSNEANSTSESEVDLSFYINDVCAGDNAQLAEIITTLKESMIESIDALVEAAETKDIDSIKLHTHTMKGIASSLNANKMLNKSEQIFQMTSQGQVPDLSMLQELINLLKVNSDQTSLLLKQYLATHSDQNSTFM</sequence>
<dbReference type="Gene3D" id="3.30.450.20">
    <property type="entry name" value="PAS domain"/>
    <property type="match status" value="1"/>
</dbReference>
<evidence type="ECO:0000313" key="23">
    <source>
        <dbReference type="EMBL" id="GLQ72853.1"/>
    </source>
</evidence>
<evidence type="ECO:0000256" key="1">
    <source>
        <dbReference type="ARBA" id="ARBA00000085"/>
    </source>
</evidence>
<dbReference type="Gene3D" id="1.20.120.160">
    <property type="entry name" value="HPT domain"/>
    <property type="match status" value="1"/>
</dbReference>
<dbReference type="SMART" id="SM00388">
    <property type="entry name" value="HisKA"/>
    <property type="match status" value="1"/>
</dbReference>
<keyword evidence="5" id="KW-0997">Cell inner membrane</keyword>
<evidence type="ECO:0000256" key="6">
    <source>
        <dbReference type="ARBA" id="ARBA00022553"/>
    </source>
</evidence>
<dbReference type="InterPro" id="IPR011006">
    <property type="entry name" value="CheY-like_superfamily"/>
</dbReference>
<keyword evidence="11" id="KW-0547">Nucleotide-binding</keyword>
<dbReference type="SMART" id="SM00091">
    <property type="entry name" value="PAS"/>
    <property type="match status" value="1"/>
</dbReference>
<proteinExistence type="predicted"/>
<dbReference type="RefSeq" id="WP_126606019.1">
    <property type="nucleotide sequence ID" value="NZ_AP025144.1"/>
</dbReference>
<feature type="domain" description="PAS" evidence="20">
    <location>
        <begin position="274"/>
        <end position="345"/>
    </location>
</feature>
<evidence type="ECO:0000256" key="8">
    <source>
        <dbReference type="ARBA" id="ARBA00022692"/>
    </source>
</evidence>
<comment type="subcellular location">
    <subcellularLocation>
        <location evidence="2">Cell inner membrane</location>
        <topology evidence="2">Multi-pass membrane protein</topology>
    </subcellularLocation>
</comment>
<evidence type="ECO:0000256" key="16">
    <source>
        <dbReference type="PROSITE-ProRule" id="PRU00169"/>
    </source>
</evidence>
<dbReference type="Pfam" id="PF02518">
    <property type="entry name" value="HATPase_c"/>
    <property type="match status" value="1"/>
</dbReference>
<evidence type="ECO:0000256" key="14">
    <source>
        <dbReference type="ARBA" id="ARBA00023136"/>
    </source>
</evidence>
<feature type="modified residue" description="Phosphohistidine" evidence="15">
    <location>
        <position position="862"/>
    </location>
</feature>
<dbReference type="InterPro" id="IPR008207">
    <property type="entry name" value="Sig_transdc_His_kin_Hpt_dom"/>
</dbReference>
<dbReference type="Pfam" id="PF00512">
    <property type="entry name" value="HisKA"/>
    <property type="match status" value="1"/>
</dbReference>
<evidence type="ECO:0000256" key="9">
    <source>
        <dbReference type="ARBA" id="ARBA00022777"/>
    </source>
</evidence>
<dbReference type="CDD" id="cd16922">
    <property type="entry name" value="HATPase_EvgS-ArcB-TorS-like"/>
    <property type="match status" value="1"/>
</dbReference>
<gene>
    <name evidence="23" type="primary">rscS</name>
    <name evidence="23" type="ORF">GCM10007932_22130</name>
</gene>
<feature type="domain" description="HPt" evidence="22">
    <location>
        <begin position="823"/>
        <end position="919"/>
    </location>
</feature>
<dbReference type="GO" id="GO:0016787">
    <property type="term" value="F:hydrolase activity"/>
    <property type="evidence" value="ECO:0007669"/>
    <property type="project" value="UniProtKB-KW"/>
</dbReference>
<dbReference type="CDD" id="cd17546">
    <property type="entry name" value="REC_hyHK_CKI1_RcsC-like"/>
    <property type="match status" value="1"/>
</dbReference>
<dbReference type="AlphaFoldDB" id="A0AAV5NQT3"/>
<dbReference type="PRINTS" id="PR00344">
    <property type="entry name" value="BCTRLSENSOR"/>
</dbReference>
<dbReference type="InterPro" id="IPR036097">
    <property type="entry name" value="HisK_dim/P_sf"/>
</dbReference>
<evidence type="ECO:0000259" key="20">
    <source>
        <dbReference type="PROSITE" id="PS50112"/>
    </source>
</evidence>
<dbReference type="Pfam" id="PF13426">
    <property type="entry name" value="PAS_9"/>
    <property type="match status" value="1"/>
</dbReference>
<organism evidence="23 24">
    <name type="scientific">Vibrio penaeicida</name>
    <dbReference type="NCBI Taxonomy" id="104609"/>
    <lineage>
        <taxon>Bacteria</taxon>
        <taxon>Pseudomonadati</taxon>
        <taxon>Pseudomonadota</taxon>
        <taxon>Gammaproteobacteria</taxon>
        <taxon>Vibrionales</taxon>
        <taxon>Vibrionaceae</taxon>
        <taxon>Vibrio</taxon>
    </lineage>
</organism>
<dbReference type="SUPFAM" id="SSF52172">
    <property type="entry name" value="CheY-like"/>
    <property type="match status" value="1"/>
</dbReference>
<evidence type="ECO:0000256" key="2">
    <source>
        <dbReference type="ARBA" id="ARBA00004429"/>
    </source>
</evidence>
<dbReference type="Gene3D" id="3.40.50.2300">
    <property type="match status" value="1"/>
</dbReference>
<dbReference type="SUPFAM" id="SSF55874">
    <property type="entry name" value="ATPase domain of HSP90 chaperone/DNA topoisomerase II/histidine kinase"/>
    <property type="match status" value="1"/>
</dbReference>
<evidence type="ECO:0000259" key="19">
    <source>
        <dbReference type="PROSITE" id="PS50110"/>
    </source>
</evidence>
<dbReference type="InterPro" id="IPR035965">
    <property type="entry name" value="PAS-like_dom_sf"/>
</dbReference>
<dbReference type="SUPFAM" id="SSF47384">
    <property type="entry name" value="Homodimeric domain of signal transducing histidine kinase"/>
    <property type="match status" value="1"/>
</dbReference>
<feature type="modified residue" description="4-aspartylphosphate" evidence="16">
    <location>
        <position position="711"/>
    </location>
</feature>
<comment type="catalytic activity">
    <reaction evidence="1">
        <text>ATP + protein L-histidine = ADP + protein N-phospho-L-histidine.</text>
        <dbReference type="EC" id="2.7.13.3"/>
    </reaction>
</comment>
<dbReference type="SMART" id="SM00086">
    <property type="entry name" value="PAC"/>
    <property type="match status" value="1"/>
</dbReference>
<evidence type="ECO:0000256" key="13">
    <source>
        <dbReference type="ARBA" id="ARBA00023012"/>
    </source>
</evidence>
<dbReference type="PROSITE" id="PS50110">
    <property type="entry name" value="RESPONSE_REGULATORY"/>
    <property type="match status" value="1"/>
</dbReference>
<dbReference type="PANTHER" id="PTHR43047">
    <property type="entry name" value="TWO-COMPONENT HISTIDINE PROTEIN KINASE"/>
    <property type="match status" value="1"/>
</dbReference>
<dbReference type="GO" id="GO:0000155">
    <property type="term" value="F:phosphorelay sensor kinase activity"/>
    <property type="evidence" value="ECO:0007669"/>
    <property type="project" value="InterPro"/>
</dbReference>
<evidence type="ECO:0000256" key="10">
    <source>
        <dbReference type="ARBA" id="ARBA00022801"/>
    </source>
</evidence>
<dbReference type="InterPro" id="IPR001610">
    <property type="entry name" value="PAC"/>
</dbReference>
<accession>A0AAV5NQT3</accession>
<evidence type="ECO:0000259" key="18">
    <source>
        <dbReference type="PROSITE" id="PS50109"/>
    </source>
</evidence>
<dbReference type="SUPFAM" id="SSF47226">
    <property type="entry name" value="Histidine-containing phosphotransfer domain, HPT domain"/>
    <property type="match status" value="1"/>
</dbReference>
<dbReference type="Gene3D" id="3.30.565.10">
    <property type="entry name" value="Histidine kinase-like ATPase, C-terminal domain"/>
    <property type="match status" value="1"/>
</dbReference>
<dbReference type="NCBIfam" id="TIGR00229">
    <property type="entry name" value="sensory_box"/>
    <property type="match status" value="1"/>
</dbReference>
<reference evidence="24" key="1">
    <citation type="journal article" date="2019" name="Int. J. Syst. Evol. Microbiol.">
        <title>The Global Catalogue of Microorganisms (GCM) 10K type strain sequencing project: providing services to taxonomists for standard genome sequencing and annotation.</title>
        <authorList>
            <consortium name="The Broad Institute Genomics Platform"/>
            <consortium name="The Broad Institute Genome Sequencing Center for Infectious Disease"/>
            <person name="Wu L."/>
            <person name="Ma J."/>
        </authorList>
    </citation>
    <scope>NUCLEOTIDE SEQUENCE [LARGE SCALE GENOMIC DNA]</scope>
    <source>
        <strain evidence="24">NBRC 15640</strain>
    </source>
</reference>
<keyword evidence="12 17" id="KW-1133">Transmembrane helix</keyword>
<dbReference type="InterPro" id="IPR003661">
    <property type="entry name" value="HisK_dim/P_dom"/>
</dbReference>